<keyword evidence="13" id="KW-1185">Reference proteome</keyword>
<protein>
    <submittedName>
        <fullName evidence="12">Small mechanosensitive ion channel protein MscS</fullName>
    </submittedName>
</protein>
<dbReference type="InterPro" id="IPR011066">
    <property type="entry name" value="MscS_channel_C_sf"/>
</dbReference>
<dbReference type="Gene3D" id="3.30.70.100">
    <property type="match status" value="1"/>
</dbReference>
<evidence type="ECO:0000256" key="2">
    <source>
        <dbReference type="ARBA" id="ARBA00008017"/>
    </source>
</evidence>
<dbReference type="PATRIC" id="fig|1449351.3.peg.394"/>
<dbReference type="EMBL" id="JAME01000002">
    <property type="protein sequence ID" value="ETX30731.1"/>
    <property type="molecule type" value="Genomic_DNA"/>
</dbReference>
<dbReference type="InterPro" id="IPR006686">
    <property type="entry name" value="MscS_channel_CS"/>
</dbReference>
<dbReference type="SUPFAM" id="SSF82861">
    <property type="entry name" value="Mechanosensitive channel protein MscS (YggB), transmembrane region"/>
    <property type="match status" value="1"/>
</dbReference>
<proteinExistence type="inferred from homology"/>
<dbReference type="OrthoDB" id="9799209at2"/>
<dbReference type="Proteomes" id="UP000023430">
    <property type="component" value="Unassembled WGS sequence"/>
</dbReference>
<feature type="transmembrane region" description="Helical" evidence="7">
    <location>
        <begin position="343"/>
        <end position="362"/>
    </location>
</feature>
<feature type="transmembrane region" description="Helical" evidence="7">
    <location>
        <begin position="509"/>
        <end position="528"/>
    </location>
</feature>
<gene>
    <name evidence="12" type="ORF">RISW2_07955</name>
</gene>
<feature type="domain" description="DUF3772" evidence="10">
    <location>
        <begin position="123"/>
        <end position="176"/>
    </location>
</feature>
<dbReference type="GO" id="GO:0008381">
    <property type="term" value="F:mechanosensitive monoatomic ion channel activity"/>
    <property type="evidence" value="ECO:0007669"/>
    <property type="project" value="UniProtKB-ARBA"/>
</dbReference>
<accession>X7FF78</accession>
<feature type="signal peptide" evidence="8">
    <location>
        <begin position="1"/>
        <end position="21"/>
    </location>
</feature>
<organism evidence="12 13">
    <name type="scientific">Roseivivax isoporae LMG 25204</name>
    <dbReference type="NCBI Taxonomy" id="1449351"/>
    <lineage>
        <taxon>Bacteria</taxon>
        <taxon>Pseudomonadati</taxon>
        <taxon>Pseudomonadota</taxon>
        <taxon>Alphaproteobacteria</taxon>
        <taxon>Rhodobacterales</taxon>
        <taxon>Roseobacteraceae</taxon>
        <taxon>Roseivivax</taxon>
    </lineage>
</organism>
<dbReference type="PANTHER" id="PTHR30347:SF1">
    <property type="entry name" value="MECHANOSENSITIVE CHANNEL MSCK"/>
    <property type="match status" value="1"/>
</dbReference>
<dbReference type="STRING" id="1449351.RISW2_07955"/>
<keyword evidence="3" id="KW-1003">Cell membrane</keyword>
<dbReference type="InterPro" id="IPR022249">
    <property type="entry name" value="DUF3772"/>
</dbReference>
<feature type="transmembrane region" description="Helical" evidence="7">
    <location>
        <begin position="265"/>
        <end position="286"/>
    </location>
</feature>
<evidence type="ECO:0000256" key="5">
    <source>
        <dbReference type="ARBA" id="ARBA00022989"/>
    </source>
</evidence>
<reference evidence="12 13" key="1">
    <citation type="submission" date="2014-01" db="EMBL/GenBank/DDBJ databases">
        <title>Roseivivax isoporae LMG 25204 Genome Sequencing.</title>
        <authorList>
            <person name="Lai Q."/>
            <person name="Li G."/>
            <person name="Shao Z."/>
        </authorList>
    </citation>
    <scope>NUCLEOTIDE SEQUENCE [LARGE SCALE GENOMIC DNA]</scope>
    <source>
        <strain evidence="12 13">LMG 25204</strain>
    </source>
</reference>
<comment type="caution">
    <text evidence="12">The sequence shown here is derived from an EMBL/GenBank/DDBJ whole genome shotgun (WGS) entry which is preliminary data.</text>
</comment>
<dbReference type="RefSeq" id="WP_051491744.1">
    <property type="nucleotide sequence ID" value="NZ_JAME01000002.1"/>
</dbReference>
<dbReference type="GO" id="GO:0005886">
    <property type="term" value="C:plasma membrane"/>
    <property type="evidence" value="ECO:0007669"/>
    <property type="project" value="UniProtKB-SubCell"/>
</dbReference>
<name>X7FF78_9RHOB</name>
<comment type="subcellular location">
    <subcellularLocation>
        <location evidence="1">Cell membrane</location>
        <topology evidence="1">Multi-pass membrane protein</topology>
    </subcellularLocation>
</comment>
<evidence type="ECO:0000256" key="6">
    <source>
        <dbReference type="ARBA" id="ARBA00023136"/>
    </source>
</evidence>
<comment type="similarity">
    <text evidence="2">Belongs to the MscS (TC 1.A.23) family.</text>
</comment>
<dbReference type="Gene3D" id="2.30.30.60">
    <property type="match status" value="1"/>
</dbReference>
<evidence type="ECO:0000256" key="7">
    <source>
        <dbReference type="SAM" id="Phobius"/>
    </source>
</evidence>
<keyword evidence="5 7" id="KW-1133">Transmembrane helix</keyword>
<evidence type="ECO:0000313" key="13">
    <source>
        <dbReference type="Proteomes" id="UP000023430"/>
    </source>
</evidence>
<evidence type="ECO:0000259" key="9">
    <source>
        <dbReference type="Pfam" id="PF00924"/>
    </source>
</evidence>
<dbReference type="AlphaFoldDB" id="X7FF78"/>
<evidence type="ECO:0000256" key="1">
    <source>
        <dbReference type="ARBA" id="ARBA00004651"/>
    </source>
</evidence>
<dbReference type="Gene3D" id="1.10.287.1260">
    <property type="match status" value="1"/>
</dbReference>
<dbReference type="InterPro" id="IPR023408">
    <property type="entry name" value="MscS_beta-dom_sf"/>
</dbReference>
<feature type="chain" id="PRO_5004977779" evidence="8">
    <location>
        <begin position="22"/>
        <end position="802"/>
    </location>
</feature>
<feature type="transmembrane region" description="Helical" evidence="7">
    <location>
        <begin position="394"/>
        <end position="414"/>
    </location>
</feature>
<dbReference type="PROSITE" id="PS01246">
    <property type="entry name" value="UPF0003"/>
    <property type="match status" value="1"/>
</dbReference>
<evidence type="ECO:0000256" key="8">
    <source>
        <dbReference type="SAM" id="SignalP"/>
    </source>
</evidence>
<keyword evidence="4 7" id="KW-0812">Transmembrane</keyword>
<dbReference type="InterPro" id="IPR006685">
    <property type="entry name" value="MscS_channel_2nd"/>
</dbReference>
<dbReference type="Pfam" id="PF21082">
    <property type="entry name" value="MS_channel_3rd"/>
    <property type="match status" value="1"/>
</dbReference>
<keyword evidence="8" id="KW-0732">Signal</keyword>
<feature type="transmembrane region" description="Helical" evidence="7">
    <location>
        <begin position="238"/>
        <end position="259"/>
    </location>
</feature>
<dbReference type="eggNOG" id="COG3264">
    <property type="taxonomic scope" value="Bacteria"/>
</dbReference>
<dbReference type="InterPro" id="IPR049278">
    <property type="entry name" value="MS_channel_C"/>
</dbReference>
<feature type="transmembrane region" description="Helical" evidence="7">
    <location>
        <begin position="460"/>
        <end position="483"/>
    </location>
</feature>
<evidence type="ECO:0000313" key="12">
    <source>
        <dbReference type="EMBL" id="ETX30731.1"/>
    </source>
</evidence>
<sequence length="802" mass="87313">MRTLRLCLTLLCLVLGGAAAAQQQDGGFDYGPWEGTAERAEEALQSGQVSVPTLEALRTEIAGFRQRFIELQDTEAARIQTLRNQIDALGPPPEDGDEPAEIAQRRAELNRQLQQTSAPAVAAGEAYRRADGLIREIGAQIRERTAAELLSRGPPPVNPVLWPGAVQDMMSSLRALFVEVDDAWLSPARRGAFLSNLPAVILLSALGILLVARGGAWAESGTNWLRERTRRGTGIWRFMVSLGQIFLPLLGVIALLYAAQTSGLVFGRIQALLVQVPIWLTIFFYVRWLAGQTFSRDDDVATLPIETPRRAEARAYLSVLALLLVLRRVRIELSTFDAHGPETVAVLSFPLILLTGIVMFRLGQILSRARFDGEGEEALQRQDAMHLRLRVARFLGKLVMFVSAGAPVMAAAGYDGIAMATLYPMVATLILSGTVLVLLRVNGDLYRLITDRPVSEAQSLIPVLVGFLIVLSALPLLALAWGARVADLTELWTIFTTGFELGETRVSPGVFLTLVAVFVIGFVLTRLLQSSLRSAVLPKTKMDIGGRNAVVAGTGYLGIFLAALAAFGAAGIDMSSLALVAGALSVGIGFGLQNIVQNFVSGIILLIERPISEGDWVKVGDNMGFVKDISVRSTRIETFDHFDVIVPNGDFISGVVTNYTRGNTIGRLIVPISVAYGSDTRKVESILLGIAREHPLVMMNPAPFIYFSGYQNSALNFEIRVYLIDVLEILAVQTEMNHQIAERFAAEGIEIPFPQRDIWLRNPETLVGHGEPAHRAFAGEGQDVRAMPQTLQRRRGVAGDPE</sequence>
<evidence type="ECO:0000256" key="3">
    <source>
        <dbReference type="ARBA" id="ARBA00022475"/>
    </source>
</evidence>
<evidence type="ECO:0000256" key="4">
    <source>
        <dbReference type="ARBA" id="ARBA00022692"/>
    </source>
</evidence>
<dbReference type="InterPro" id="IPR052702">
    <property type="entry name" value="MscS-like_channel"/>
</dbReference>
<evidence type="ECO:0000259" key="10">
    <source>
        <dbReference type="Pfam" id="PF12607"/>
    </source>
</evidence>
<dbReference type="InterPro" id="IPR010920">
    <property type="entry name" value="LSM_dom_sf"/>
</dbReference>
<dbReference type="SUPFAM" id="SSF82689">
    <property type="entry name" value="Mechanosensitive channel protein MscS (YggB), C-terminal domain"/>
    <property type="match status" value="1"/>
</dbReference>
<dbReference type="PANTHER" id="PTHR30347">
    <property type="entry name" value="POTASSIUM CHANNEL RELATED"/>
    <property type="match status" value="1"/>
</dbReference>
<feature type="transmembrane region" description="Helical" evidence="7">
    <location>
        <begin position="549"/>
        <end position="570"/>
    </location>
</feature>
<feature type="domain" description="Mechanosensitive ion channel MscS" evidence="9">
    <location>
        <begin position="594"/>
        <end position="661"/>
    </location>
</feature>
<feature type="transmembrane region" description="Helical" evidence="7">
    <location>
        <begin position="197"/>
        <end position="218"/>
    </location>
</feature>
<evidence type="ECO:0000259" key="11">
    <source>
        <dbReference type="Pfam" id="PF21082"/>
    </source>
</evidence>
<keyword evidence="6 7" id="KW-0472">Membrane</keyword>
<dbReference type="Pfam" id="PF12607">
    <property type="entry name" value="DUF3772"/>
    <property type="match status" value="1"/>
</dbReference>
<dbReference type="InterPro" id="IPR011014">
    <property type="entry name" value="MscS_channel_TM-2"/>
</dbReference>
<dbReference type="SUPFAM" id="SSF50182">
    <property type="entry name" value="Sm-like ribonucleoproteins"/>
    <property type="match status" value="1"/>
</dbReference>
<dbReference type="Pfam" id="PF00924">
    <property type="entry name" value="MS_channel_2nd"/>
    <property type="match status" value="1"/>
</dbReference>
<feature type="transmembrane region" description="Helical" evidence="7">
    <location>
        <begin position="420"/>
        <end position="439"/>
    </location>
</feature>
<feature type="domain" description="Mechanosensitive ion channel MscS C-terminal" evidence="11">
    <location>
        <begin position="670"/>
        <end position="751"/>
    </location>
</feature>